<evidence type="ECO:0000313" key="1">
    <source>
        <dbReference type="EMBL" id="EPR34358.1"/>
    </source>
</evidence>
<dbReference type="AlphaFoldDB" id="S7UPW8"/>
<comment type="caution">
    <text evidence="1">The sequence shown here is derived from an EMBL/GenBank/DDBJ whole genome shotgun (WGS) entry which is preliminary data.</text>
</comment>
<gene>
    <name evidence="1" type="ORF">dsat_0006</name>
</gene>
<reference evidence="1 2" key="1">
    <citation type="journal article" date="2013" name="Genome Announc.">
        <title>Draft genome sequences for three mercury-methylating, sulfate-reducing bacteria.</title>
        <authorList>
            <person name="Brown S.D."/>
            <person name="Hurt R.A.Jr."/>
            <person name="Gilmour C.C."/>
            <person name="Elias D.A."/>
        </authorList>
    </citation>
    <scope>NUCLEOTIDE SEQUENCE [LARGE SCALE GENOMIC DNA]</scope>
    <source>
        <strain evidence="1 2">DSM 16529</strain>
    </source>
</reference>
<sequence>MRKHLFAKTDCNCLRQATYFKCVFCGALEYVSPDEVRRLDKSRAVCPDPRAPAVPGPEAFRASFGATIDCLAPDWETHFAAQPPTNCPGCTTG</sequence>
<dbReference type="eggNOG" id="ENOG503187D">
    <property type="taxonomic scope" value="Bacteria"/>
</dbReference>
<evidence type="ECO:0000313" key="2">
    <source>
        <dbReference type="Proteomes" id="UP000014975"/>
    </source>
</evidence>
<keyword evidence="2" id="KW-1185">Reference proteome</keyword>
<accession>S7UPW8</accession>
<name>S7UPW8_9BACT</name>
<dbReference type="STRING" id="1121439.dsat_0006"/>
<dbReference type="EMBL" id="ATHI01000011">
    <property type="protein sequence ID" value="EPR34358.1"/>
    <property type="molecule type" value="Genomic_DNA"/>
</dbReference>
<organism evidence="1 2">
    <name type="scientific">Alkalidesulfovibrio alkalitolerans DSM 16529</name>
    <dbReference type="NCBI Taxonomy" id="1121439"/>
    <lineage>
        <taxon>Bacteria</taxon>
        <taxon>Pseudomonadati</taxon>
        <taxon>Thermodesulfobacteriota</taxon>
        <taxon>Desulfovibrionia</taxon>
        <taxon>Desulfovibrionales</taxon>
        <taxon>Desulfovibrionaceae</taxon>
        <taxon>Alkalidesulfovibrio</taxon>
    </lineage>
</organism>
<proteinExistence type="predicted"/>
<dbReference type="Proteomes" id="UP000014975">
    <property type="component" value="Unassembled WGS sequence"/>
</dbReference>
<dbReference type="OrthoDB" id="5458303at2"/>
<dbReference type="RefSeq" id="WP_020885412.1">
    <property type="nucleotide sequence ID" value="NZ_ATHI01000011.1"/>
</dbReference>
<protein>
    <submittedName>
        <fullName evidence="1">Uncharacterized protein</fullName>
    </submittedName>
</protein>
<dbReference type="PATRIC" id="fig|1121439.3.peg.1217"/>